<dbReference type="InterPro" id="IPR015915">
    <property type="entry name" value="Kelch-typ_b-propeller"/>
</dbReference>
<name>A0A197JAQ9_9FUNG</name>
<feature type="region of interest" description="Disordered" evidence="1">
    <location>
        <begin position="424"/>
        <end position="511"/>
    </location>
</feature>
<evidence type="ECO:0000313" key="4">
    <source>
        <dbReference type="EMBL" id="OAQ22197.1"/>
    </source>
</evidence>
<evidence type="ECO:0000313" key="5">
    <source>
        <dbReference type="Proteomes" id="UP000078512"/>
    </source>
</evidence>
<dbReference type="Gene3D" id="2.120.10.80">
    <property type="entry name" value="Kelch-type beta propeller"/>
    <property type="match status" value="2"/>
</dbReference>
<feature type="transmembrane region" description="Helical" evidence="2">
    <location>
        <begin position="321"/>
        <end position="344"/>
    </location>
</feature>
<dbReference type="AlphaFoldDB" id="A0A197JAQ9"/>
<keyword evidence="2" id="KW-1133">Transmembrane helix</keyword>
<accession>A0A197JAQ9</accession>
<evidence type="ECO:0000256" key="1">
    <source>
        <dbReference type="SAM" id="MobiDB-lite"/>
    </source>
</evidence>
<feature type="compositionally biased region" description="Polar residues" evidence="1">
    <location>
        <begin position="496"/>
        <end position="511"/>
    </location>
</feature>
<keyword evidence="5" id="KW-1185">Reference proteome</keyword>
<feature type="signal peptide" evidence="3">
    <location>
        <begin position="1"/>
        <end position="21"/>
    </location>
</feature>
<dbReference type="EMBL" id="KV442202">
    <property type="protein sequence ID" value="OAQ22197.1"/>
    <property type="molecule type" value="Genomic_DNA"/>
</dbReference>
<feature type="chain" id="PRO_5008275756" description="Galactose oxidase" evidence="3">
    <location>
        <begin position="22"/>
        <end position="534"/>
    </location>
</feature>
<dbReference type="PANTHER" id="PTHR23244">
    <property type="entry name" value="KELCH REPEAT DOMAIN"/>
    <property type="match status" value="1"/>
</dbReference>
<gene>
    <name evidence="4" type="ORF">K457DRAFT_26296</name>
</gene>
<sequence length="534" mass="58403">MKLSIQLFGLMFCGLLLSISAGSSPKTAFFGAYATVEESTLYIQGGIDTDSSGDLYDQFYSLDLTQSWDTSSPPWSEVLTVGSIPAGLKGARGHSISLSRKQKTLTFWNINGSDAHAASFHLSTNSWEQLPTFFMPKQKLNNVQICTAVADPRTDQVYIPGASDRGMLVYSLESKSSSIREMERTAKNSTFWSGYSFVWSSNTSGSAAPPLAGSCMVPAYSGTKMLVFGGFDVFAEAGIDTLYILDVPTLTWSLGGKYQPRTGMVCSVSGDYLIVWGGMGISQSKGDSGKVIPADETLIIYNIKTAQWTTQYLTSDNSNKIAAIIGGSGGAVVVIILIAGVVVFRKRRRRQHQKQEIQVSSPLQLRPEQDIEKEPVEKAYFQDIQPRPASAITPQATLQTTQSFRNTPPNTSHSNSPQYVYAQGPQQVSMDPPSWPTSTSPSQRVQSVSSSRSTSTLVATPTIPASPRYPSYQQQHRSPQQQQSFNLSPPARRITRNPQGRNTPEPTSDSNHTIQYQINALQAEVNRLQANLHH</sequence>
<dbReference type="Proteomes" id="UP000078512">
    <property type="component" value="Unassembled WGS sequence"/>
</dbReference>
<dbReference type="OrthoDB" id="432528at2759"/>
<evidence type="ECO:0000256" key="3">
    <source>
        <dbReference type="SAM" id="SignalP"/>
    </source>
</evidence>
<keyword evidence="2" id="KW-0812">Transmembrane</keyword>
<protein>
    <recommendedName>
        <fullName evidence="6">Galactose oxidase</fullName>
    </recommendedName>
</protein>
<feature type="compositionally biased region" description="Low complexity" evidence="1">
    <location>
        <begin position="436"/>
        <end position="456"/>
    </location>
</feature>
<dbReference type="SUPFAM" id="SSF117281">
    <property type="entry name" value="Kelch motif"/>
    <property type="match status" value="1"/>
</dbReference>
<keyword evidence="3" id="KW-0732">Signal</keyword>
<organism evidence="4 5">
    <name type="scientific">Linnemannia elongata AG-77</name>
    <dbReference type="NCBI Taxonomy" id="1314771"/>
    <lineage>
        <taxon>Eukaryota</taxon>
        <taxon>Fungi</taxon>
        <taxon>Fungi incertae sedis</taxon>
        <taxon>Mucoromycota</taxon>
        <taxon>Mortierellomycotina</taxon>
        <taxon>Mortierellomycetes</taxon>
        <taxon>Mortierellales</taxon>
        <taxon>Mortierellaceae</taxon>
        <taxon>Linnemannia</taxon>
    </lineage>
</organism>
<proteinExistence type="predicted"/>
<reference evidence="4 5" key="1">
    <citation type="submission" date="2016-05" db="EMBL/GenBank/DDBJ databases">
        <title>Genome sequencing reveals origins of a unique bacterial endosymbiosis in the earliest lineages of terrestrial Fungi.</title>
        <authorList>
            <consortium name="DOE Joint Genome Institute"/>
            <person name="Uehling J."/>
            <person name="Gryganskyi A."/>
            <person name="Hameed K."/>
            <person name="Tschaplinski T."/>
            <person name="Misztal P."/>
            <person name="Wu S."/>
            <person name="Desiro A."/>
            <person name="Vande Pol N."/>
            <person name="Du Z.-Y."/>
            <person name="Zienkiewicz A."/>
            <person name="Zienkiewicz K."/>
            <person name="Morin E."/>
            <person name="Tisserant E."/>
            <person name="Splivallo R."/>
            <person name="Hainaut M."/>
            <person name="Henrissat B."/>
            <person name="Ohm R."/>
            <person name="Kuo A."/>
            <person name="Yan J."/>
            <person name="Lipzen A."/>
            <person name="Nolan M."/>
            <person name="Labutti K."/>
            <person name="Barry K."/>
            <person name="Goldstein A."/>
            <person name="Labbe J."/>
            <person name="Schadt C."/>
            <person name="Tuskan G."/>
            <person name="Grigoriev I."/>
            <person name="Martin F."/>
            <person name="Vilgalys R."/>
            <person name="Bonito G."/>
        </authorList>
    </citation>
    <scope>NUCLEOTIDE SEQUENCE [LARGE SCALE GENOMIC DNA]</scope>
    <source>
        <strain evidence="4 5">AG-77</strain>
    </source>
</reference>
<evidence type="ECO:0000256" key="2">
    <source>
        <dbReference type="SAM" id="Phobius"/>
    </source>
</evidence>
<keyword evidence="2" id="KW-0472">Membrane</keyword>
<dbReference type="PANTHER" id="PTHR23244:SF471">
    <property type="entry name" value="GUANINE NUCLEOTIDE-BINDING PROTEIN SUBUNIT BETA 1-RELATED"/>
    <property type="match status" value="1"/>
</dbReference>
<feature type="compositionally biased region" description="Low complexity" evidence="1">
    <location>
        <begin position="469"/>
        <end position="484"/>
    </location>
</feature>
<evidence type="ECO:0008006" key="6">
    <source>
        <dbReference type="Google" id="ProtNLM"/>
    </source>
</evidence>